<evidence type="ECO:0000256" key="1">
    <source>
        <dbReference type="SAM" id="MobiDB-lite"/>
    </source>
</evidence>
<organism evidence="2 3">
    <name type="scientific">Sphaerosporella brunnea</name>
    <dbReference type="NCBI Taxonomy" id="1250544"/>
    <lineage>
        <taxon>Eukaryota</taxon>
        <taxon>Fungi</taxon>
        <taxon>Dikarya</taxon>
        <taxon>Ascomycota</taxon>
        <taxon>Pezizomycotina</taxon>
        <taxon>Pezizomycetes</taxon>
        <taxon>Pezizales</taxon>
        <taxon>Pyronemataceae</taxon>
        <taxon>Sphaerosporella</taxon>
    </lineage>
</organism>
<accession>A0A5J5EEI9</accession>
<evidence type="ECO:0000313" key="2">
    <source>
        <dbReference type="EMBL" id="KAA8893631.1"/>
    </source>
</evidence>
<feature type="region of interest" description="Disordered" evidence="1">
    <location>
        <begin position="1"/>
        <end position="30"/>
    </location>
</feature>
<proteinExistence type="predicted"/>
<feature type="region of interest" description="Disordered" evidence="1">
    <location>
        <begin position="266"/>
        <end position="295"/>
    </location>
</feature>
<evidence type="ECO:0000313" key="3">
    <source>
        <dbReference type="Proteomes" id="UP000326924"/>
    </source>
</evidence>
<dbReference type="EMBL" id="VXIS01000418">
    <property type="protein sequence ID" value="KAA8893631.1"/>
    <property type="molecule type" value="Genomic_DNA"/>
</dbReference>
<comment type="caution">
    <text evidence="2">The sequence shown here is derived from an EMBL/GenBank/DDBJ whole genome shotgun (WGS) entry which is preliminary data.</text>
</comment>
<sequence>MALLGDVTANAASTNHKDPPQHYPVPERNATFDPRLRSFPFTMMDHASDIVEDGEELEELPHPNISVRNEPPNALPLPDALPHETREFVLHALCEEQYDLVQTDPALVERIYRSWSGDGAYLRSASHAQLKSACHGSSLAALSLAFEIQRLLREEMERAEMERASAAAEQPPRPAEALEAGPEGPRKTGKMPSALARFGMAFMAATGFVGCGLHPPDLVLSEVSPSPGDQLSMPSTTSLRSEVQSASSSCFSSGVPSTAVQCVVEPRSGIGSDPSGELLGLKRRRGLPGSGTYTG</sequence>
<dbReference type="Proteomes" id="UP000326924">
    <property type="component" value="Unassembled WGS sequence"/>
</dbReference>
<protein>
    <submittedName>
        <fullName evidence="2">Uncharacterized protein</fullName>
    </submittedName>
</protein>
<feature type="region of interest" description="Disordered" evidence="1">
    <location>
        <begin position="161"/>
        <end position="189"/>
    </location>
</feature>
<dbReference type="InParanoid" id="A0A5J5EEI9"/>
<feature type="compositionally biased region" description="Low complexity" evidence="1">
    <location>
        <begin position="164"/>
        <end position="180"/>
    </location>
</feature>
<keyword evidence="3" id="KW-1185">Reference proteome</keyword>
<gene>
    <name evidence="2" type="ORF">FN846DRAFT_895812</name>
</gene>
<dbReference type="AlphaFoldDB" id="A0A5J5EEI9"/>
<name>A0A5J5EEI9_9PEZI</name>
<reference evidence="2 3" key="1">
    <citation type="submission" date="2019-09" db="EMBL/GenBank/DDBJ databases">
        <title>Draft genome of the ectomycorrhizal ascomycete Sphaerosporella brunnea.</title>
        <authorList>
            <consortium name="DOE Joint Genome Institute"/>
            <person name="Benucci G.M."/>
            <person name="Marozzi G."/>
            <person name="Antonielli L."/>
            <person name="Sanchez S."/>
            <person name="Marco P."/>
            <person name="Wang X."/>
            <person name="Falini L.B."/>
            <person name="Barry K."/>
            <person name="Haridas S."/>
            <person name="Lipzen A."/>
            <person name="Labutti K."/>
            <person name="Grigoriev I.V."/>
            <person name="Murat C."/>
            <person name="Martin F."/>
            <person name="Albertini E."/>
            <person name="Donnini D."/>
            <person name="Bonito G."/>
        </authorList>
    </citation>
    <scope>NUCLEOTIDE SEQUENCE [LARGE SCALE GENOMIC DNA]</scope>
    <source>
        <strain evidence="2 3">Sb_GMNB300</strain>
    </source>
</reference>